<dbReference type="Proteomes" id="UP001161139">
    <property type="component" value="Unassembled WGS sequence"/>
</dbReference>
<name>A0ABD4XWB0_STUST</name>
<reference evidence="1" key="1">
    <citation type="submission" date="2022-09" db="EMBL/GenBank/DDBJ databases">
        <title>Intensive care unit water sources are persistently colonized with multi-drug resistant bacteria and are the site of extensive horizontal gene transfer of antibiotic resistance genes.</title>
        <authorList>
            <person name="Diorio-Toth L."/>
        </authorList>
    </citation>
    <scope>NUCLEOTIDE SEQUENCE</scope>
    <source>
        <strain evidence="1">GD03864</strain>
    </source>
</reference>
<comment type="caution">
    <text evidence="1">The sequence shown here is derived from an EMBL/GenBank/DDBJ whole genome shotgun (WGS) entry which is preliminary data.</text>
</comment>
<proteinExistence type="predicted"/>
<dbReference type="AlphaFoldDB" id="A0ABD4XWB0"/>
<evidence type="ECO:0000313" key="1">
    <source>
        <dbReference type="EMBL" id="MDH0687039.1"/>
    </source>
</evidence>
<dbReference type="Gene3D" id="1.10.8.10">
    <property type="entry name" value="DNA helicase RuvA subunit, C-terminal domain"/>
    <property type="match status" value="1"/>
</dbReference>
<sequence>MKPADTQMLGLVNAVREFTGEGMMSVKKALAATGNDPLLACGYLKYSGCLINLNGGDREAWTLRNAEAYAKLLALAEDGRIVWRAAPESAPADASVNQTDLEGPGQ</sequence>
<accession>A0ABD4XWB0</accession>
<organism evidence="1 2">
    <name type="scientific">Stutzerimonas stutzeri</name>
    <name type="common">Pseudomonas stutzeri</name>
    <dbReference type="NCBI Taxonomy" id="316"/>
    <lineage>
        <taxon>Bacteria</taxon>
        <taxon>Pseudomonadati</taxon>
        <taxon>Pseudomonadota</taxon>
        <taxon>Gammaproteobacteria</taxon>
        <taxon>Pseudomonadales</taxon>
        <taxon>Pseudomonadaceae</taxon>
        <taxon>Stutzerimonas</taxon>
    </lineage>
</organism>
<protein>
    <submittedName>
        <fullName evidence="1">Uncharacterized protein</fullName>
    </submittedName>
</protein>
<dbReference type="EMBL" id="JAOCDG010000003">
    <property type="protein sequence ID" value="MDH0687039.1"/>
    <property type="molecule type" value="Genomic_DNA"/>
</dbReference>
<dbReference type="RefSeq" id="WP_279648999.1">
    <property type="nucleotide sequence ID" value="NZ_JAOCDG010000003.1"/>
</dbReference>
<dbReference type="InterPro" id="IPR009060">
    <property type="entry name" value="UBA-like_sf"/>
</dbReference>
<evidence type="ECO:0000313" key="2">
    <source>
        <dbReference type="Proteomes" id="UP001161139"/>
    </source>
</evidence>
<dbReference type="SUPFAM" id="SSF46934">
    <property type="entry name" value="UBA-like"/>
    <property type="match status" value="1"/>
</dbReference>
<gene>
    <name evidence="1" type="ORF">N5D09_02920</name>
</gene>